<dbReference type="Proteomes" id="UP000195975">
    <property type="component" value="Unassembled WGS sequence"/>
</dbReference>
<evidence type="ECO:0000313" key="2">
    <source>
        <dbReference type="EMBL" id="OUO06506.1"/>
    </source>
</evidence>
<feature type="signal peptide" evidence="1">
    <location>
        <begin position="1"/>
        <end position="29"/>
    </location>
</feature>
<sequence>MKYILSQKQMKTLAVTFAGLLCLFIVACAGQQTDMNKLCGEWKSISEKPDIRIVKDGKYYRLTLFARNGMTGNMEPEIYLIQEKDGTMFIETGFHIDISYDAGKDIITFSTYGDYIRKI</sequence>
<feature type="chain" id="PRO_5040499343" evidence="1">
    <location>
        <begin position="30"/>
        <end position="119"/>
    </location>
</feature>
<evidence type="ECO:0000256" key="1">
    <source>
        <dbReference type="SAM" id="SignalP"/>
    </source>
</evidence>
<reference evidence="3" key="1">
    <citation type="submission" date="2017-04" db="EMBL/GenBank/DDBJ databases">
        <title>Function of individual gut microbiota members based on whole genome sequencing of pure cultures obtained from chicken caecum.</title>
        <authorList>
            <person name="Medvecky M."/>
            <person name="Cejkova D."/>
            <person name="Polansky O."/>
            <person name="Karasova D."/>
            <person name="Kubasova T."/>
            <person name="Cizek A."/>
            <person name="Rychlik I."/>
        </authorList>
    </citation>
    <scope>NUCLEOTIDE SEQUENCE [LARGE SCALE GENOMIC DNA]</scope>
    <source>
        <strain evidence="3">An42</strain>
    </source>
</reference>
<gene>
    <name evidence="2" type="ORF">B5F96_04385</name>
</gene>
<dbReference type="PROSITE" id="PS51257">
    <property type="entry name" value="PROKAR_LIPOPROTEIN"/>
    <property type="match status" value="1"/>
</dbReference>
<dbReference type="Pfam" id="PF12992">
    <property type="entry name" value="DUF3876"/>
    <property type="match status" value="1"/>
</dbReference>
<proteinExistence type="predicted"/>
<dbReference type="InterPro" id="IPR024452">
    <property type="entry name" value="DUF3876"/>
</dbReference>
<evidence type="ECO:0000313" key="3">
    <source>
        <dbReference type="Proteomes" id="UP000195975"/>
    </source>
</evidence>
<keyword evidence="1" id="KW-0732">Signal</keyword>
<name>A0A9Q5STQ2_9BACT</name>
<organism evidence="2 3">
    <name type="scientific">Parabacteroides johnsonii</name>
    <dbReference type="NCBI Taxonomy" id="387661"/>
    <lineage>
        <taxon>Bacteria</taxon>
        <taxon>Pseudomonadati</taxon>
        <taxon>Bacteroidota</taxon>
        <taxon>Bacteroidia</taxon>
        <taxon>Bacteroidales</taxon>
        <taxon>Tannerellaceae</taxon>
        <taxon>Parabacteroides</taxon>
    </lineage>
</organism>
<accession>A0A9Q5STQ2</accession>
<dbReference type="AlphaFoldDB" id="A0A9Q5STQ2"/>
<dbReference type="EMBL" id="NFIJ01000003">
    <property type="protein sequence ID" value="OUO06506.1"/>
    <property type="molecule type" value="Genomic_DNA"/>
</dbReference>
<comment type="caution">
    <text evidence="2">The sequence shown here is derived from an EMBL/GenBank/DDBJ whole genome shotgun (WGS) entry which is preliminary data.</text>
</comment>
<protein>
    <submittedName>
        <fullName evidence="2">Conjugal transfer protein</fullName>
    </submittedName>
</protein>